<evidence type="ECO:0000313" key="1">
    <source>
        <dbReference type="EMBL" id="ROR90148.1"/>
    </source>
</evidence>
<reference evidence="1 2" key="1">
    <citation type="submission" date="2018-11" db="EMBL/GenBank/DDBJ databases">
        <title>Sequencing the genomes of 1000 actinobacteria strains.</title>
        <authorList>
            <person name="Klenk H.-P."/>
        </authorList>
    </citation>
    <scope>NUCLEOTIDE SEQUENCE [LARGE SCALE GENOMIC DNA]</scope>
    <source>
        <strain evidence="1 2">DSM 12652</strain>
    </source>
</reference>
<dbReference type="OrthoDB" id="9811389at2"/>
<dbReference type="Proteomes" id="UP000281738">
    <property type="component" value="Unassembled WGS sequence"/>
</dbReference>
<keyword evidence="2" id="KW-1185">Reference proteome</keyword>
<name>A0A3N2CS06_9ACTN</name>
<dbReference type="EMBL" id="RKHO01000001">
    <property type="protein sequence ID" value="ROR90148.1"/>
    <property type="molecule type" value="Genomic_DNA"/>
</dbReference>
<sequence length="105" mass="10861">MTHAALLDSPAAPTTLTAAPALRQALGGLVAWQESWHLHCAGRLGVRVDEVAVAPVQGSDGEVRFDVQLRGPEPAARYDAVLAAAREHAPVLDLVTGGPAGTRGH</sequence>
<organism evidence="1 2">
    <name type="scientific">Nocardioides aurantiacus</name>
    <dbReference type="NCBI Taxonomy" id="86796"/>
    <lineage>
        <taxon>Bacteria</taxon>
        <taxon>Bacillati</taxon>
        <taxon>Actinomycetota</taxon>
        <taxon>Actinomycetes</taxon>
        <taxon>Propionibacteriales</taxon>
        <taxon>Nocardioidaceae</taxon>
        <taxon>Nocardioides</taxon>
    </lineage>
</organism>
<accession>A0A3N2CS06</accession>
<proteinExistence type="predicted"/>
<protein>
    <submittedName>
        <fullName evidence="1">Uncharacterized protein</fullName>
    </submittedName>
</protein>
<comment type="caution">
    <text evidence="1">The sequence shown here is derived from an EMBL/GenBank/DDBJ whole genome shotgun (WGS) entry which is preliminary data.</text>
</comment>
<evidence type="ECO:0000313" key="2">
    <source>
        <dbReference type="Proteomes" id="UP000281738"/>
    </source>
</evidence>
<dbReference type="AlphaFoldDB" id="A0A3N2CS06"/>
<dbReference type="RefSeq" id="WP_123389344.1">
    <property type="nucleotide sequence ID" value="NZ_RKHO01000001.1"/>
</dbReference>
<gene>
    <name evidence="1" type="ORF">EDD33_0983</name>
</gene>